<evidence type="ECO:0000256" key="3">
    <source>
        <dbReference type="SAM" id="SignalP"/>
    </source>
</evidence>
<accession>A0ABN9QBZ0</accession>
<feature type="signal peptide" evidence="3">
    <location>
        <begin position="1"/>
        <end position="22"/>
    </location>
</feature>
<organism evidence="4 5">
    <name type="scientific">Prorocentrum cordatum</name>
    <dbReference type="NCBI Taxonomy" id="2364126"/>
    <lineage>
        <taxon>Eukaryota</taxon>
        <taxon>Sar</taxon>
        <taxon>Alveolata</taxon>
        <taxon>Dinophyceae</taxon>
        <taxon>Prorocentrales</taxon>
        <taxon>Prorocentraceae</taxon>
        <taxon>Prorocentrum</taxon>
    </lineage>
</organism>
<evidence type="ECO:0000256" key="1">
    <source>
        <dbReference type="ARBA" id="ARBA00022691"/>
    </source>
</evidence>
<dbReference type="InterPro" id="IPR025799">
    <property type="entry name" value="Arg_MeTrfase"/>
</dbReference>
<name>A0ABN9QBZ0_9DINO</name>
<dbReference type="InterPro" id="IPR029063">
    <property type="entry name" value="SAM-dependent_MTases_sf"/>
</dbReference>
<feature type="region of interest" description="Disordered" evidence="2">
    <location>
        <begin position="218"/>
        <end position="237"/>
    </location>
</feature>
<comment type="caution">
    <text evidence="4">The sequence shown here is derived from an EMBL/GenBank/DDBJ whole genome shotgun (WGS) entry which is preliminary data.</text>
</comment>
<sequence>MLTSVSCFWMVFIAVLNSSSCAMSACCECCMLANRPGRAAAGARGSASVVDCGCGAGLLSLLAAEAGASEVVALEISPKISDITLETIGGHLQQLRLRRGEGRPLPSVRLFTSDVRALSPEQVGQHDVVLCELMDASGPGESVLSVLQHACHHFAAPGAQLIPSGLELRGALGWVRVPDCHGGLAFDALDPFFAASRRGGPFAAGAAALPAELLAGGGAPQAGLPSVHSTRPSWPRT</sequence>
<keyword evidence="3" id="KW-0732">Signal</keyword>
<evidence type="ECO:0000313" key="4">
    <source>
        <dbReference type="EMBL" id="CAK0800971.1"/>
    </source>
</evidence>
<dbReference type="CDD" id="cd02440">
    <property type="entry name" value="AdoMet_MTases"/>
    <property type="match status" value="1"/>
</dbReference>
<dbReference type="PANTHER" id="PTHR11006:SF4">
    <property type="entry name" value="PROTEIN ARGININE N-METHYLTRANSFERASE 7"/>
    <property type="match status" value="1"/>
</dbReference>
<dbReference type="Proteomes" id="UP001189429">
    <property type="component" value="Unassembled WGS sequence"/>
</dbReference>
<protein>
    <submittedName>
        <fullName evidence="4">Uncharacterized protein</fullName>
    </submittedName>
</protein>
<dbReference type="EMBL" id="CAUYUJ010002481">
    <property type="protein sequence ID" value="CAK0800971.1"/>
    <property type="molecule type" value="Genomic_DNA"/>
</dbReference>
<feature type="chain" id="PRO_5047082071" evidence="3">
    <location>
        <begin position="23"/>
        <end position="237"/>
    </location>
</feature>
<dbReference type="Gene3D" id="3.40.50.150">
    <property type="entry name" value="Vaccinia Virus protein VP39"/>
    <property type="match status" value="1"/>
</dbReference>
<feature type="compositionally biased region" description="Polar residues" evidence="2">
    <location>
        <begin position="227"/>
        <end position="237"/>
    </location>
</feature>
<gene>
    <name evidence="4" type="ORF">PCOR1329_LOCUS8990</name>
</gene>
<dbReference type="PANTHER" id="PTHR11006">
    <property type="entry name" value="PROTEIN ARGININE N-METHYLTRANSFERASE"/>
    <property type="match status" value="1"/>
</dbReference>
<keyword evidence="5" id="KW-1185">Reference proteome</keyword>
<evidence type="ECO:0000313" key="5">
    <source>
        <dbReference type="Proteomes" id="UP001189429"/>
    </source>
</evidence>
<reference evidence="4" key="1">
    <citation type="submission" date="2023-10" db="EMBL/GenBank/DDBJ databases">
        <authorList>
            <person name="Chen Y."/>
            <person name="Shah S."/>
            <person name="Dougan E. K."/>
            <person name="Thang M."/>
            <person name="Chan C."/>
        </authorList>
    </citation>
    <scope>NUCLEOTIDE SEQUENCE [LARGE SCALE GENOMIC DNA]</scope>
</reference>
<keyword evidence="1" id="KW-0949">S-adenosyl-L-methionine</keyword>
<evidence type="ECO:0000256" key="2">
    <source>
        <dbReference type="SAM" id="MobiDB-lite"/>
    </source>
</evidence>
<dbReference type="SUPFAM" id="SSF53335">
    <property type="entry name" value="S-adenosyl-L-methionine-dependent methyltransferases"/>
    <property type="match status" value="1"/>
</dbReference>
<proteinExistence type="predicted"/>